<evidence type="ECO:0000313" key="3">
    <source>
        <dbReference type="Proteomes" id="UP000242181"/>
    </source>
</evidence>
<comment type="caution">
    <text evidence="2">The sequence shown here is derived from an EMBL/GenBank/DDBJ whole genome shotgun (WGS) entry which is preliminary data.</text>
</comment>
<dbReference type="OrthoDB" id="6337502at2"/>
<feature type="region of interest" description="Disordered" evidence="1">
    <location>
        <begin position="45"/>
        <end position="67"/>
    </location>
</feature>
<name>A0A2P7R4G0_9GAMM</name>
<dbReference type="AlphaFoldDB" id="A0A2P7R4G0"/>
<proteinExistence type="predicted"/>
<protein>
    <submittedName>
        <fullName evidence="2">Uncharacterized protein</fullName>
    </submittedName>
</protein>
<gene>
    <name evidence="2" type="ORF">C7I36_06465</name>
</gene>
<accession>A0A2P7R4G0</accession>
<dbReference type="EMBL" id="PXYH01000006">
    <property type="protein sequence ID" value="PSJ45113.1"/>
    <property type="molecule type" value="Genomic_DNA"/>
</dbReference>
<evidence type="ECO:0000256" key="1">
    <source>
        <dbReference type="SAM" id="MobiDB-lite"/>
    </source>
</evidence>
<keyword evidence="3" id="KW-1185">Reference proteome</keyword>
<reference evidence="2 3" key="1">
    <citation type="submission" date="2018-03" db="EMBL/GenBank/DDBJ databases">
        <title>The draft genome of Zobellella taiwanensis JCM 13381.</title>
        <authorList>
            <person name="Liu L."/>
            <person name="Li L."/>
            <person name="Wang T."/>
            <person name="Zhang X."/>
            <person name="Liang L."/>
        </authorList>
    </citation>
    <scope>NUCLEOTIDE SEQUENCE [LARGE SCALE GENOMIC DNA]</scope>
    <source>
        <strain evidence="2 3">JCM 13381</strain>
    </source>
</reference>
<dbReference type="Proteomes" id="UP000242181">
    <property type="component" value="Unassembled WGS sequence"/>
</dbReference>
<sequence>MPKQVHLRCVPLTSYGFLQTPPLASGALASRIVFPSVGVTPSSFRWPGLPASPGKQKSGPRWPAKRL</sequence>
<organism evidence="2 3">
    <name type="scientific">Zobellella taiwanensis</name>
    <dbReference type="NCBI Taxonomy" id="347535"/>
    <lineage>
        <taxon>Bacteria</taxon>
        <taxon>Pseudomonadati</taxon>
        <taxon>Pseudomonadota</taxon>
        <taxon>Gammaproteobacteria</taxon>
        <taxon>Aeromonadales</taxon>
        <taxon>Aeromonadaceae</taxon>
        <taxon>Zobellella</taxon>
    </lineage>
</organism>
<evidence type="ECO:0000313" key="2">
    <source>
        <dbReference type="EMBL" id="PSJ45113.1"/>
    </source>
</evidence>